<evidence type="ECO:0000313" key="2">
    <source>
        <dbReference type="Proteomes" id="UP000054248"/>
    </source>
</evidence>
<dbReference type="Proteomes" id="UP000054248">
    <property type="component" value="Unassembled WGS sequence"/>
</dbReference>
<accession>A0A0C3LGW9</accession>
<dbReference type="EMBL" id="KN823165">
    <property type="protein sequence ID" value="KIO20702.1"/>
    <property type="molecule type" value="Genomic_DNA"/>
</dbReference>
<organism evidence="1 2">
    <name type="scientific">Tulasnella calospora MUT 4182</name>
    <dbReference type="NCBI Taxonomy" id="1051891"/>
    <lineage>
        <taxon>Eukaryota</taxon>
        <taxon>Fungi</taxon>
        <taxon>Dikarya</taxon>
        <taxon>Basidiomycota</taxon>
        <taxon>Agaricomycotina</taxon>
        <taxon>Agaricomycetes</taxon>
        <taxon>Cantharellales</taxon>
        <taxon>Tulasnellaceae</taxon>
        <taxon>Tulasnella</taxon>
    </lineage>
</organism>
<name>A0A0C3LGW9_9AGAM</name>
<evidence type="ECO:0000313" key="1">
    <source>
        <dbReference type="EMBL" id="KIO20702.1"/>
    </source>
</evidence>
<keyword evidence="2" id="KW-1185">Reference proteome</keyword>
<reference evidence="2" key="2">
    <citation type="submission" date="2015-01" db="EMBL/GenBank/DDBJ databases">
        <title>Evolutionary Origins and Diversification of the Mycorrhizal Mutualists.</title>
        <authorList>
            <consortium name="DOE Joint Genome Institute"/>
            <consortium name="Mycorrhizal Genomics Consortium"/>
            <person name="Kohler A."/>
            <person name="Kuo A."/>
            <person name="Nagy L.G."/>
            <person name="Floudas D."/>
            <person name="Copeland A."/>
            <person name="Barry K.W."/>
            <person name="Cichocki N."/>
            <person name="Veneault-Fourrey C."/>
            <person name="LaButti K."/>
            <person name="Lindquist E.A."/>
            <person name="Lipzen A."/>
            <person name="Lundell T."/>
            <person name="Morin E."/>
            <person name="Murat C."/>
            <person name="Riley R."/>
            <person name="Ohm R."/>
            <person name="Sun H."/>
            <person name="Tunlid A."/>
            <person name="Henrissat B."/>
            <person name="Grigoriev I.V."/>
            <person name="Hibbett D.S."/>
            <person name="Martin F."/>
        </authorList>
    </citation>
    <scope>NUCLEOTIDE SEQUENCE [LARGE SCALE GENOMIC DNA]</scope>
    <source>
        <strain evidence="2">MUT 4182</strain>
    </source>
</reference>
<protein>
    <submittedName>
        <fullName evidence="1">Uncharacterized protein</fullName>
    </submittedName>
</protein>
<sequence length="197" mass="21562">MSQRPHITFIPWQQPHLITLENLYTCNAAIETTMSAPHTPSPSPEPAIEHPSPRKFKPGPILNFEADKVAVLSGHLHTQAHKNAASMLLGYGTVLLGTISLKHGAISAREKSAAALQRLEHSFHNNGVLQYSNPIILLVELDKLDCPMPLASRLDGDIPPVGFVTPPDGSKPVVLCAAGQHHEEVVLRRVKRLSRPW</sequence>
<proteinExistence type="predicted"/>
<dbReference type="HOGENOM" id="CLU_1385086_0_0_1"/>
<reference evidence="1 2" key="1">
    <citation type="submission" date="2014-04" db="EMBL/GenBank/DDBJ databases">
        <authorList>
            <consortium name="DOE Joint Genome Institute"/>
            <person name="Kuo A."/>
            <person name="Girlanda M."/>
            <person name="Perotto S."/>
            <person name="Kohler A."/>
            <person name="Nagy L.G."/>
            <person name="Floudas D."/>
            <person name="Copeland A."/>
            <person name="Barry K.W."/>
            <person name="Cichocki N."/>
            <person name="Veneault-Fourrey C."/>
            <person name="LaButti K."/>
            <person name="Lindquist E.A."/>
            <person name="Lipzen A."/>
            <person name="Lundell T."/>
            <person name="Morin E."/>
            <person name="Murat C."/>
            <person name="Sun H."/>
            <person name="Tunlid A."/>
            <person name="Henrissat B."/>
            <person name="Grigoriev I.V."/>
            <person name="Hibbett D.S."/>
            <person name="Martin F."/>
            <person name="Nordberg H.P."/>
            <person name="Cantor M.N."/>
            <person name="Hua S.X."/>
        </authorList>
    </citation>
    <scope>NUCLEOTIDE SEQUENCE [LARGE SCALE GENOMIC DNA]</scope>
    <source>
        <strain evidence="1 2">MUT 4182</strain>
    </source>
</reference>
<gene>
    <name evidence="1" type="ORF">M407DRAFT_29694</name>
</gene>
<dbReference type="AlphaFoldDB" id="A0A0C3LGW9"/>